<evidence type="ECO:0000313" key="2">
    <source>
        <dbReference type="Proteomes" id="UP001177140"/>
    </source>
</evidence>
<protein>
    <submittedName>
        <fullName evidence="1">Uncharacterized protein</fullName>
    </submittedName>
</protein>
<dbReference type="Proteomes" id="UP001177140">
    <property type="component" value="Unassembled WGS sequence"/>
</dbReference>
<comment type="caution">
    <text evidence="1">The sequence shown here is derived from an EMBL/GenBank/DDBJ whole genome shotgun (WGS) entry which is preliminary data.</text>
</comment>
<organism evidence="1 2">
    <name type="scientific">Papaver nudicaule</name>
    <name type="common">Iceland poppy</name>
    <dbReference type="NCBI Taxonomy" id="74823"/>
    <lineage>
        <taxon>Eukaryota</taxon>
        <taxon>Viridiplantae</taxon>
        <taxon>Streptophyta</taxon>
        <taxon>Embryophyta</taxon>
        <taxon>Tracheophyta</taxon>
        <taxon>Spermatophyta</taxon>
        <taxon>Magnoliopsida</taxon>
        <taxon>Ranunculales</taxon>
        <taxon>Papaveraceae</taxon>
        <taxon>Papaveroideae</taxon>
        <taxon>Papaver</taxon>
    </lineage>
</organism>
<sequence>IYIKECSNVTRSNSSLLKLSPCQFKLLDSGATNKKDDLRLLESRRKGRSRSMSSRANFLTASGIPDFSIYEELIAALAWESPKCEVEEAKPQTDNVRPQQGLVHAWFSAQLEAIASKTGIDVNSLVLGTETLLHFEVMNYNFRTHVKEQQSIGGSGEGRNRSEESPIELLYLLTNSAESSSNGRPEIYEFSRKGEKKSMDNLNHFELSFAEMDLGDPIYLDSVQEKFFEKSFRSTLSSLSWMQKAASEIIY</sequence>
<reference evidence="1" key="1">
    <citation type="submission" date="2022-03" db="EMBL/GenBank/DDBJ databases">
        <title>A functionally conserved STORR gene fusion in Papaver species that diverged 16.8 million years ago.</title>
        <authorList>
            <person name="Catania T."/>
        </authorList>
    </citation>
    <scope>NUCLEOTIDE SEQUENCE</scope>
    <source>
        <strain evidence="1">S-191538</strain>
    </source>
</reference>
<dbReference type="EMBL" id="JAJJMA010039866">
    <property type="protein sequence ID" value="MCL7024941.1"/>
    <property type="molecule type" value="Genomic_DNA"/>
</dbReference>
<proteinExistence type="predicted"/>
<feature type="non-terminal residue" evidence="1">
    <location>
        <position position="251"/>
    </location>
</feature>
<feature type="non-terminal residue" evidence="1">
    <location>
        <position position="1"/>
    </location>
</feature>
<keyword evidence="2" id="KW-1185">Reference proteome</keyword>
<evidence type="ECO:0000313" key="1">
    <source>
        <dbReference type="EMBL" id="MCL7024941.1"/>
    </source>
</evidence>
<gene>
    <name evidence="1" type="ORF">MKW94_006595</name>
</gene>
<dbReference type="AlphaFoldDB" id="A0AA41RWN4"/>
<name>A0AA41RWN4_PAPNU</name>
<accession>A0AA41RWN4</accession>